<evidence type="ECO:0000259" key="6">
    <source>
        <dbReference type="PROSITE" id="PS51900"/>
    </source>
</evidence>
<dbReference type="GO" id="GO:0015074">
    <property type="term" value="P:DNA integration"/>
    <property type="evidence" value="ECO:0007669"/>
    <property type="project" value="UniProtKB-KW"/>
</dbReference>
<accession>A0A553UHF9</accession>
<dbReference type="InterPro" id="IPR011010">
    <property type="entry name" value="DNA_brk_join_enz"/>
</dbReference>
<protein>
    <submittedName>
        <fullName evidence="7">Tyrosine-type recombinase/integrase</fullName>
    </submittedName>
</protein>
<dbReference type="RefSeq" id="WP_143722095.1">
    <property type="nucleotide sequence ID" value="NZ_VKDB01000038.1"/>
</dbReference>
<dbReference type="GO" id="GO:0006310">
    <property type="term" value="P:DNA recombination"/>
    <property type="evidence" value="ECO:0007669"/>
    <property type="project" value="UniProtKB-KW"/>
</dbReference>
<dbReference type="InterPro" id="IPR004107">
    <property type="entry name" value="Integrase_SAM-like_N"/>
</dbReference>
<dbReference type="InterPro" id="IPR050090">
    <property type="entry name" value="Tyrosine_recombinase_XerCD"/>
</dbReference>
<keyword evidence="3" id="KW-0233">DNA recombination</keyword>
<evidence type="ECO:0000313" key="7">
    <source>
        <dbReference type="EMBL" id="TSA79644.1"/>
    </source>
</evidence>
<dbReference type="Pfam" id="PF02899">
    <property type="entry name" value="Phage_int_SAM_1"/>
    <property type="match status" value="1"/>
</dbReference>
<dbReference type="PROSITE" id="PS51898">
    <property type="entry name" value="TYR_RECOMBINASE"/>
    <property type="match status" value="1"/>
</dbReference>
<dbReference type="InterPro" id="IPR044068">
    <property type="entry name" value="CB"/>
</dbReference>
<evidence type="ECO:0000313" key="8">
    <source>
        <dbReference type="Proteomes" id="UP000316092"/>
    </source>
</evidence>
<dbReference type="Gene3D" id="1.10.150.130">
    <property type="match status" value="1"/>
</dbReference>
<dbReference type="PROSITE" id="PS51900">
    <property type="entry name" value="CB"/>
    <property type="match status" value="1"/>
</dbReference>
<dbReference type="GO" id="GO:0003677">
    <property type="term" value="F:DNA binding"/>
    <property type="evidence" value="ECO:0007669"/>
    <property type="project" value="UniProtKB-UniRule"/>
</dbReference>
<keyword evidence="2 4" id="KW-0238">DNA-binding</keyword>
<dbReference type="SUPFAM" id="SSF56349">
    <property type="entry name" value="DNA breaking-rejoining enzymes"/>
    <property type="match status" value="1"/>
</dbReference>
<dbReference type="InterPro" id="IPR010998">
    <property type="entry name" value="Integrase_recombinase_N"/>
</dbReference>
<name>A0A553UHF9_9DEIO</name>
<dbReference type="InterPro" id="IPR013762">
    <property type="entry name" value="Integrase-like_cat_sf"/>
</dbReference>
<feature type="domain" description="Core-binding (CB)" evidence="6">
    <location>
        <begin position="1"/>
        <end position="89"/>
    </location>
</feature>
<evidence type="ECO:0000259" key="5">
    <source>
        <dbReference type="PROSITE" id="PS51898"/>
    </source>
</evidence>
<keyword evidence="1" id="KW-0229">DNA integration</keyword>
<sequence>MTANHITSWAHYLTSEEGRSPATVKEYLKDVRLLRTWLDHPDRPQPQRGRGWEEITAGDLRAFLAELKPAPRRNHRLVSAWRSFWRYLSEVERLPALQAGPAELKRPKLPKRLPGALSLADVAKLLDVVYKDKSPSRGLRNWCVLAFLYGTGLRISEMLNLTFDKIEYHDGAPVAVRVIGKGDKERRVPLSETAKTSLMRWLRERKMHGNPVTSWVWSPLSGKRYGQQMQARTIGKMMDSAALKAGLDVSKVSPHKLRHTFATALVENGRSLDEVRDLLGHESIATTQIYAHTSQKRIAAAAASLPDVVGLSVPSARPLAVQ</sequence>
<reference evidence="7 8" key="1">
    <citation type="submission" date="2019-07" db="EMBL/GenBank/DDBJ databases">
        <title>Deinococcus detaillus sp. nov., isolated from humus soil in Antarctica.</title>
        <authorList>
            <person name="Zhang K."/>
        </authorList>
    </citation>
    <scope>NUCLEOTIDE SEQUENCE [LARGE SCALE GENOMIC DNA]</scope>
    <source>
        <strain evidence="7 8">H1</strain>
    </source>
</reference>
<comment type="caution">
    <text evidence="7">The sequence shown here is derived from an EMBL/GenBank/DDBJ whole genome shotgun (WGS) entry which is preliminary data.</text>
</comment>
<organism evidence="7 8">
    <name type="scientific">Deinococcus detaillensis</name>
    <dbReference type="NCBI Taxonomy" id="2592048"/>
    <lineage>
        <taxon>Bacteria</taxon>
        <taxon>Thermotogati</taxon>
        <taxon>Deinococcota</taxon>
        <taxon>Deinococci</taxon>
        <taxon>Deinococcales</taxon>
        <taxon>Deinococcaceae</taxon>
        <taxon>Deinococcus</taxon>
    </lineage>
</organism>
<evidence type="ECO:0000256" key="2">
    <source>
        <dbReference type="ARBA" id="ARBA00023125"/>
    </source>
</evidence>
<dbReference type="AlphaFoldDB" id="A0A553UHF9"/>
<dbReference type="EMBL" id="VKDB01000038">
    <property type="protein sequence ID" value="TSA79644.1"/>
    <property type="molecule type" value="Genomic_DNA"/>
</dbReference>
<evidence type="ECO:0000256" key="3">
    <source>
        <dbReference type="ARBA" id="ARBA00023172"/>
    </source>
</evidence>
<dbReference type="PANTHER" id="PTHR30349">
    <property type="entry name" value="PHAGE INTEGRASE-RELATED"/>
    <property type="match status" value="1"/>
</dbReference>
<dbReference type="PANTHER" id="PTHR30349:SF90">
    <property type="entry name" value="TYROSINE RECOMBINASE XERD"/>
    <property type="match status" value="1"/>
</dbReference>
<keyword evidence="8" id="KW-1185">Reference proteome</keyword>
<proteinExistence type="predicted"/>
<evidence type="ECO:0000256" key="4">
    <source>
        <dbReference type="PROSITE-ProRule" id="PRU01248"/>
    </source>
</evidence>
<feature type="domain" description="Tyr recombinase" evidence="5">
    <location>
        <begin position="112"/>
        <end position="303"/>
    </location>
</feature>
<gene>
    <name evidence="7" type="ORF">FNU79_17570</name>
</gene>
<dbReference type="Gene3D" id="1.10.443.10">
    <property type="entry name" value="Intergrase catalytic core"/>
    <property type="match status" value="1"/>
</dbReference>
<dbReference type="InterPro" id="IPR002104">
    <property type="entry name" value="Integrase_catalytic"/>
</dbReference>
<dbReference type="SUPFAM" id="SSF47823">
    <property type="entry name" value="lambda integrase-like, N-terminal domain"/>
    <property type="match status" value="1"/>
</dbReference>
<dbReference type="Pfam" id="PF00589">
    <property type="entry name" value="Phage_integrase"/>
    <property type="match status" value="1"/>
</dbReference>
<dbReference type="OrthoDB" id="9801717at2"/>
<dbReference type="Proteomes" id="UP000316092">
    <property type="component" value="Unassembled WGS sequence"/>
</dbReference>
<evidence type="ECO:0000256" key="1">
    <source>
        <dbReference type="ARBA" id="ARBA00022908"/>
    </source>
</evidence>